<dbReference type="AlphaFoldDB" id="A0A173LF58"/>
<evidence type="ECO:0000313" key="6">
    <source>
        <dbReference type="Proteomes" id="UP000186104"/>
    </source>
</evidence>
<evidence type="ECO:0000256" key="1">
    <source>
        <dbReference type="ARBA" id="ARBA00023002"/>
    </source>
</evidence>
<dbReference type="STRING" id="499555.BJL86_0115"/>
<keyword evidence="6" id="KW-1185">Reference proteome</keyword>
<dbReference type="InterPro" id="IPR029510">
    <property type="entry name" value="Ald_DH_CS_GLU"/>
</dbReference>
<evidence type="ECO:0000259" key="4">
    <source>
        <dbReference type="Pfam" id="PF00171"/>
    </source>
</evidence>
<feature type="active site" evidence="2">
    <location>
        <position position="230"/>
    </location>
</feature>
<dbReference type="InterPro" id="IPR016163">
    <property type="entry name" value="Ald_DH_C"/>
</dbReference>
<dbReference type="SUPFAM" id="SSF53720">
    <property type="entry name" value="ALDH-like"/>
    <property type="match status" value="1"/>
</dbReference>
<dbReference type="InterPro" id="IPR016161">
    <property type="entry name" value="Ald_DH/histidinol_DH"/>
</dbReference>
<dbReference type="PROSITE" id="PS00687">
    <property type="entry name" value="ALDEHYDE_DEHYDR_GLU"/>
    <property type="match status" value="1"/>
</dbReference>
<gene>
    <name evidence="5" type="ORF">BJL86_0115</name>
</gene>
<dbReference type="Gene3D" id="3.40.605.10">
    <property type="entry name" value="Aldehyde Dehydrogenase, Chain A, domain 1"/>
    <property type="match status" value="1"/>
</dbReference>
<proteinExistence type="inferred from homology"/>
<reference evidence="5 6" key="1">
    <citation type="submission" date="2016-06" db="EMBL/GenBank/DDBJ databases">
        <title>Complete genome sequence of a saline-alkali tolerant type strain Dietzia timorensis ID05-A0528T.</title>
        <authorList>
            <person name="Wu X."/>
        </authorList>
    </citation>
    <scope>NUCLEOTIDE SEQUENCE [LARGE SCALE GENOMIC DNA]</scope>
    <source>
        <strain evidence="5 6">ID05-A0528</strain>
    </source>
</reference>
<protein>
    <submittedName>
        <fullName evidence="5">Succinate-semialdehyde dehydrogenase [NADP(+)]</fullName>
    </submittedName>
</protein>
<evidence type="ECO:0000256" key="3">
    <source>
        <dbReference type="RuleBase" id="RU003345"/>
    </source>
</evidence>
<feature type="domain" description="Aldehyde dehydrogenase" evidence="4">
    <location>
        <begin position="3"/>
        <end position="454"/>
    </location>
</feature>
<dbReference type="KEGG" id="dtm:BJL86_0115"/>
<dbReference type="PANTHER" id="PTHR43217:SF2">
    <property type="entry name" value="SUCCINATE-SEMIALDEHYDE DEHYDROGENASE [NADP(+)]"/>
    <property type="match status" value="1"/>
</dbReference>
<dbReference type="RefSeq" id="WP_067473648.1">
    <property type="nucleotide sequence ID" value="NZ_CP015961.1"/>
</dbReference>
<evidence type="ECO:0000256" key="2">
    <source>
        <dbReference type="PROSITE-ProRule" id="PRU10007"/>
    </source>
</evidence>
<sequence length="468" mass="51042">MSTFALNNPSTGQQEGSFERIDDSERDAILDRSVEAQRVWQSTSIETRAKVLRRTGELYEEKIDELADHIGREMGKLIPWGKGELQIVAGIYRWYADHAEELLAAEELEPQGADRSYVIKEPLGPLLGIMPWNFPYYQVARWAAPNLLLGNSLVLKHAGICPLSSQACEDLLLEAGLPEGVFQNIYASGSQMDPFVADKRIKGVSLTGSEQAGAAVAKTAGENYKKSLLELGGNDPFLVLDDVNLEWVLDKFVPIRMYNTGQACNAPKRLIVQSEFYDRTVEYLEKKIAELTVGAYDDPDADVGPLSSIGARDEIVERLDKAAKDGTATVRVGGKKIDRDGAYMEPTLLTDVDPSADVGCNEIFGPVAIVYSADGIDEAVRIANEESEYGLSSSVWSSDVDKAHEVAKRLKDGMTFVNEHAVTSAGLPFGGVGRSGYGRELARWGVGEFVNDKLIRVSGQEDAGMSPG</sequence>
<dbReference type="Pfam" id="PF00171">
    <property type="entry name" value="Aldedh"/>
    <property type="match status" value="1"/>
</dbReference>
<dbReference type="InterPro" id="IPR016162">
    <property type="entry name" value="Ald_DH_N"/>
</dbReference>
<dbReference type="GO" id="GO:0004777">
    <property type="term" value="F:succinate-semialdehyde dehydrogenase (NAD+) activity"/>
    <property type="evidence" value="ECO:0007669"/>
    <property type="project" value="TreeGrafter"/>
</dbReference>
<name>A0A173LF58_9ACTN</name>
<evidence type="ECO:0000313" key="5">
    <source>
        <dbReference type="EMBL" id="ANI90926.1"/>
    </source>
</evidence>
<dbReference type="InterPro" id="IPR015590">
    <property type="entry name" value="Aldehyde_DH_dom"/>
</dbReference>
<dbReference type="OrthoDB" id="6882680at2"/>
<dbReference type="InterPro" id="IPR047110">
    <property type="entry name" value="GABD/Sad-like"/>
</dbReference>
<dbReference type="Gene3D" id="3.40.309.10">
    <property type="entry name" value="Aldehyde Dehydrogenase, Chain A, domain 2"/>
    <property type="match status" value="1"/>
</dbReference>
<comment type="similarity">
    <text evidence="3">Belongs to the aldehyde dehydrogenase family.</text>
</comment>
<organism evidence="5 6">
    <name type="scientific">Dietzia timorensis</name>
    <dbReference type="NCBI Taxonomy" id="499555"/>
    <lineage>
        <taxon>Bacteria</taxon>
        <taxon>Bacillati</taxon>
        <taxon>Actinomycetota</taxon>
        <taxon>Actinomycetes</taxon>
        <taxon>Mycobacteriales</taxon>
        <taxon>Dietziaceae</taxon>
        <taxon>Dietzia</taxon>
    </lineage>
</organism>
<keyword evidence="1 3" id="KW-0560">Oxidoreductase</keyword>
<accession>A0A173LF58</accession>
<dbReference type="PANTHER" id="PTHR43217">
    <property type="entry name" value="SUCCINATE SEMIALDEHYDE DEHYDROGENASE [NAD(P)+] SAD"/>
    <property type="match status" value="1"/>
</dbReference>
<dbReference type="Proteomes" id="UP000186104">
    <property type="component" value="Chromosome"/>
</dbReference>
<dbReference type="EMBL" id="CP015961">
    <property type="protein sequence ID" value="ANI90926.1"/>
    <property type="molecule type" value="Genomic_DNA"/>
</dbReference>